<evidence type="ECO:0000256" key="1">
    <source>
        <dbReference type="SAM" id="MobiDB-lite"/>
    </source>
</evidence>
<keyword evidence="2" id="KW-0812">Transmembrane</keyword>
<accession>A0A0C3QJ66</accession>
<sequence>MLYRDGFLYFIIISICCVFNIVAWAVLPETLIALAKYFTFSFINVMSSRLVLNLHSLRRSDESTYWGHNTTTNPAASMELRDWPASPKPYTAFPKRVSHLKAAQRRESNGSGRRPLRAPSPRSLGLSTPNSASLFIRPFERSRSSTTRDMDMDLSDEKRPTRETDLGTVSITSHRSGLSQAKAITPPPPLRVKVDVDVDFDIEIASGASSVRSSWKSDRGYSPTPPSSCWHYGEAI</sequence>
<dbReference type="OrthoDB" id="10495881at2759"/>
<reference evidence="4" key="2">
    <citation type="submission" date="2015-01" db="EMBL/GenBank/DDBJ databases">
        <title>Evolutionary Origins and Diversification of the Mycorrhizal Mutualists.</title>
        <authorList>
            <consortium name="DOE Joint Genome Institute"/>
            <consortium name="Mycorrhizal Genomics Consortium"/>
            <person name="Kohler A."/>
            <person name="Kuo A."/>
            <person name="Nagy L.G."/>
            <person name="Floudas D."/>
            <person name="Copeland A."/>
            <person name="Barry K.W."/>
            <person name="Cichocki N."/>
            <person name="Veneault-Fourrey C."/>
            <person name="LaButti K."/>
            <person name="Lindquist E.A."/>
            <person name="Lipzen A."/>
            <person name="Lundell T."/>
            <person name="Morin E."/>
            <person name="Murat C."/>
            <person name="Riley R."/>
            <person name="Ohm R."/>
            <person name="Sun H."/>
            <person name="Tunlid A."/>
            <person name="Henrissat B."/>
            <person name="Grigoriev I.V."/>
            <person name="Hibbett D.S."/>
            <person name="Martin F."/>
        </authorList>
    </citation>
    <scope>NUCLEOTIDE SEQUENCE [LARGE SCALE GENOMIC DNA]</scope>
    <source>
        <strain evidence="4">MUT 4182</strain>
    </source>
</reference>
<feature type="region of interest" description="Disordered" evidence="1">
    <location>
        <begin position="213"/>
        <end position="236"/>
    </location>
</feature>
<feature type="region of interest" description="Disordered" evidence="1">
    <location>
        <begin position="101"/>
        <end position="160"/>
    </location>
</feature>
<reference evidence="3 4" key="1">
    <citation type="submission" date="2014-04" db="EMBL/GenBank/DDBJ databases">
        <authorList>
            <consortium name="DOE Joint Genome Institute"/>
            <person name="Kuo A."/>
            <person name="Girlanda M."/>
            <person name="Perotto S."/>
            <person name="Kohler A."/>
            <person name="Nagy L.G."/>
            <person name="Floudas D."/>
            <person name="Copeland A."/>
            <person name="Barry K.W."/>
            <person name="Cichocki N."/>
            <person name="Veneault-Fourrey C."/>
            <person name="LaButti K."/>
            <person name="Lindquist E.A."/>
            <person name="Lipzen A."/>
            <person name="Lundell T."/>
            <person name="Morin E."/>
            <person name="Murat C."/>
            <person name="Sun H."/>
            <person name="Tunlid A."/>
            <person name="Henrissat B."/>
            <person name="Grigoriev I.V."/>
            <person name="Hibbett D.S."/>
            <person name="Martin F."/>
            <person name="Nordberg H.P."/>
            <person name="Cantor M.N."/>
            <person name="Hua S.X."/>
        </authorList>
    </citation>
    <scope>NUCLEOTIDE SEQUENCE [LARGE SCALE GENOMIC DNA]</scope>
    <source>
        <strain evidence="3 4">MUT 4182</strain>
    </source>
</reference>
<dbReference type="HOGENOM" id="CLU_1176165_0_0_1"/>
<gene>
    <name evidence="3" type="ORF">M407DRAFT_241523</name>
</gene>
<evidence type="ECO:0000256" key="2">
    <source>
        <dbReference type="SAM" id="Phobius"/>
    </source>
</evidence>
<dbReference type="AlphaFoldDB" id="A0A0C3QJ66"/>
<keyword evidence="4" id="KW-1185">Reference proteome</keyword>
<protein>
    <submittedName>
        <fullName evidence="3">Uncharacterized protein</fullName>
    </submittedName>
</protein>
<keyword evidence="2" id="KW-1133">Transmembrane helix</keyword>
<evidence type="ECO:0000313" key="3">
    <source>
        <dbReference type="EMBL" id="KIO32265.1"/>
    </source>
</evidence>
<dbReference type="EMBL" id="KN822956">
    <property type="protein sequence ID" value="KIO32265.1"/>
    <property type="molecule type" value="Genomic_DNA"/>
</dbReference>
<dbReference type="Proteomes" id="UP000054248">
    <property type="component" value="Unassembled WGS sequence"/>
</dbReference>
<name>A0A0C3QJ66_9AGAM</name>
<evidence type="ECO:0000313" key="4">
    <source>
        <dbReference type="Proteomes" id="UP000054248"/>
    </source>
</evidence>
<keyword evidence="2" id="KW-0472">Membrane</keyword>
<feature type="compositionally biased region" description="Low complexity" evidence="1">
    <location>
        <begin position="110"/>
        <end position="127"/>
    </location>
</feature>
<feature type="transmembrane region" description="Helical" evidence="2">
    <location>
        <begin position="7"/>
        <end position="27"/>
    </location>
</feature>
<organism evidence="3 4">
    <name type="scientific">Tulasnella calospora MUT 4182</name>
    <dbReference type="NCBI Taxonomy" id="1051891"/>
    <lineage>
        <taxon>Eukaryota</taxon>
        <taxon>Fungi</taxon>
        <taxon>Dikarya</taxon>
        <taxon>Basidiomycota</taxon>
        <taxon>Agaricomycotina</taxon>
        <taxon>Agaricomycetes</taxon>
        <taxon>Cantharellales</taxon>
        <taxon>Tulasnellaceae</taxon>
        <taxon>Tulasnella</taxon>
    </lineage>
</organism>
<feature type="compositionally biased region" description="Basic and acidic residues" evidence="1">
    <location>
        <begin position="138"/>
        <end position="160"/>
    </location>
</feature>
<proteinExistence type="predicted"/>